<dbReference type="EMBL" id="JAABNT010000002">
    <property type="protein sequence ID" value="NEK21373.1"/>
    <property type="molecule type" value="Genomic_DNA"/>
</dbReference>
<accession>A0A6P0CA24</accession>
<organism evidence="1 2">
    <name type="scientific">Sulfitobacter sediminilitoris</name>
    <dbReference type="NCBI Taxonomy" id="2698830"/>
    <lineage>
        <taxon>Bacteria</taxon>
        <taxon>Pseudomonadati</taxon>
        <taxon>Pseudomonadota</taxon>
        <taxon>Alphaproteobacteria</taxon>
        <taxon>Rhodobacterales</taxon>
        <taxon>Roseobacteraceae</taxon>
        <taxon>Sulfitobacter</taxon>
    </lineage>
</organism>
<dbReference type="Gene3D" id="3.10.129.10">
    <property type="entry name" value="Hotdog Thioesterase"/>
    <property type="match status" value="1"/>
</dbReference>
<dbReference type="PANTHER" id="PTHR12475:SF4">
    <property type="entry name" value="PROTEIN THEM6"/>
    <property type="match status" value="1"/>
</dbReference>
<reference evidence="1 2" key="1">
    <citation type="submission" date="2020-01" db="EMBL/GenBank/DDBJ databases">
        <title>Sulfitobacter sediminilitoris sp. nov., isolated from a tidal flat.</title>
        <authorList>
            <person name="Park S."/>
            <person name="Yoon J.-H."/>
        </authorList>
    </citation>
    <scope>NUCLEOTIDE SEQUENCE [LARGE SCALE GENOMIC DNA]</scope>
    <source>
        <strain evidence="1 2">JBTF-M27</strain>
    </source>
</reference>
<dbReference type="AlphaFoldDB" id="A0A6P0CA24"/>
<evidence type="ECO:0000313" key="2">
    <source>
        <dbReference type="Proteomes" id="UP000468591"/>
    </source>
</evidence>
<name>A0A6P0CA24_9RHOB</name>
<sequence>MYPFVRTFKELYIANRQPRFTELTQTHVSQHICWPHDLDFWMELNNGRAMSLYDIGRTAMALRAGLIDVVRKNRWGLTMAGTTTRFRKRIHGFERFEMRSRAVCWDDKFVYLEQSMWKANGDCASHVLYRAAVTDKNGLVSPDKVLEAMGKEVSSPPTPEWIAHWCAAESHRPWPPMQEVYACIALITTEKSSASTSFIDQSEK</sequence>
<evidence type="ECO:0000313" key="1">
    <source>
        <dbReference type="EMBL" id="NEK21373.1"/>
    </source>
</evidence>
<dbReference type="InterPro" id="IPR029069">
    <property type="entry name" value="HotDog_dom_sf"/>
</dbReference>
<dbReference type="Pfam" id="PF13279">
    <property type="entry name" value="4HBT_2"/>
    <property type="match status" value="1"/>
</dbReference>
<dbReference type="CDD" id="cd00586">
    <property type="entry name" value="4HBT"/>
    <property type="match status" value="1"/>
</dbReference>
<dbReference type="SUPFAM" id="SSF54637">
    <property type="entry name" value="Thioesterase/thiol ester dehydrase-isomerase"/>
    <property type="match status" value="1"/>
</dbReference>
<dbReference type="RefSeq" id="WP_164352232.1">
    <property type="nucleotide sequence ID" value="NZ_JAABNT010000002.1"/>
</dbReference>
<proteinExistence type="predicted"/>
<protein>
    <submittedName>
        <fullName evidence="1">Thioeseterase</fullName>
    </submittedName>
</protein>
<keyword evidence="2" id="KW-1185">Reference proteome</keyword>
<dbReference type="PANTHER" id="PTHR12475">
    <property type="match status" value="1"/>
</dbReference>
<dbReference type="InterPro" id="IPR051490">
    <property type="entry name" value="THEM6_lcsJ_thioesterase"/>
</dbReference>
<comment type="caution">
    <text evidence="1">The sequence shown here is derived from an EMBL/GenBank/DDBJ whole genome shotgun (WGS) entry which is preliminary data.</text>
</comment>
<dbReference type="Proteomes" id="UP000468591">
    <property type="component" value="Unassembled WGS sequence"/>
</dbReference>
<gene>
    <name evidence="1" type="ORF">GV827_03015</name>
</gene>